<dbReference type="Proteomes" id="UP001174136">
    <property type="component" value="Unassembled WGS sequence"/>
</dbReference>
<reference evidence="6" key="1">
    <citation type="journal article" date="2023" name="Front. Mar. Sci.">
        <title>A new Merluccius polli reference genome to investigate the effects of global change in West African waters.</title>
        <authorList>
            <person name="Mateo J.L."/>
            <person name="Blanco-Fernandez C."/>
            <person name="Garcia-Vazquez E."/>
            <person name="Machado-Schiaffino G."/>
        </authorList>
    </citation>
    <scope>NUCLEOTIDE SEQUENCE</scope>
    <source>
        <strain evidence="6">C29</strain>
        <tissue evidence="6">Fin</tissue>
    </source>
</reference>
<dbReference type="GO" id="GO:0003777">
    <property type="term" value="F:microtubule motor activity"/>
    <property type="evidence" value="ECO:0007669"/>
    <property type="project" value="InterPro"/>
</dbReference>
<comment type="caution">
    <text evidence="6">The sequence shown here is derived from an EMBL/GenBank/DDBJ whole genome shotgun (WGS) entry which is preliminary data.</text>
</comment>
<evidence type="ECO:0000313" key="6">
    <source>
        <dbReference type="EMBL" id="KAK0134552.1"/>
    </source>
</evidence>
<evidence type="ECO:0000256" key="3">
    <source>
        <dbReference type="PROSITE-ProRule" id="PRU00283"/>
    </source>
</evidence>
<dbReference type="SUPFAM" id="SSF52540">
    <property type="entry name" value="P-loop containing nucleoside triphosphate hydrolases"/>
    <property type="match status" value="1"/>
</dbReference>
<keyword evidence="3" id="KW-0505">Motor protein</keyword>
<dbReference type="InterPro" id="IPR036961">
    <property type="entry name" value="Kinesin_motor_dom_sf"/>
</dbReference>
<dbReference type="GO" id="GO:0005524">
    <property type="term" value="F:ATP binding"/>
    <property type="evidence" value="ECO:0007669"/>
    <property type="project" value="UniProtKB-UniRule"/>
</dbReference>
<dbReference type="PROSITE" id="PS50067">
    <property type="entry name" value="KINESIN_MOTOR_2"/>
    <property type="match status" value="1"/>
</dbReference>
<feature type="domain" description="Kinesin motor" evidence="5">
    <location>
        <begin position="1"/>
        <end position="188"/>
    </location>
</feature>
<feature type="region of interest" description="Disordered" evidence="4">
    <location>
        <begin position="156"/>
        <end position="188"/>
    </location>
</feature>
<protein>
    <submittedName>
        <fullName evidence="6">Kinesin-like protein KIF13A</fullName>
    </submittedName>
</protein>
<sequence length="188" mass="20999">MYIPDIPRTRKQPKVFAFDHCFWTMDESNTPKYAGQEVVFKCLGEGILDNAFQGYNACIFAYGQTGSGKSFSMMGNGDQPGLIPRLCCALFERVHREECEAHSFKLEVSFMEIYNEKVRDLLDPKGSRLSLKVREHKVLGPYVDGLSQLAVTSFEAATETEEGQETVAGMSSRPANEAKEESTQTHAP</sequence>
<dbReference type="SMART" id="SM00129">
    <property type="entry name" value="KISc"/>
    <property type="match status" value="1"/>
</dbReference>
<organism evidence="6 7">
    <name type="scientific">Merluccius polli</name>
    <name type="common">Benguela hake</name>
    <name type="synonym">Merluccius cadenati</name>
    <dbReference type="NCBI Taxonomy" id="89951"/>
    <lineage>
        <taxon>Eukaryota</taxon>
        <taxon>Metazoa</taxon>
        <taxon>Chordata</taxon>
        <taxon>Craniata</taxon>
        <taxon>Vertebrata</taxon>
        <taxon>Euteleostomi</taxon>
        <taxon>Actinopterygii</taxon>
        <taxon>Neopterygii</taxon>
        <taxon>Teleostei</taxon>
        <taxon>Neoteleostei</taxon>
        <taxon>Acanthomorphata</taxon>
        <taxon>Zeiogadaria</taxon>
        <taxon>Gadariae</taxon>
        <taxon>Gadiformes</taxon>
        <taxon>Gadoidei</taxon>
        <taxon>Merlucciidae</taxon>
        <taxon>Merluccius</taxon>
    </lineage>
</organism>
<feature type="binding site" evidence="3">
    <location>
        <begin position="63"/>
        <end position="70"/>
    </location>
    <ligand>
        <name>ATP</name>
        <dbReference type="ChEBI" id="CHEBI:30616"/>
    </ligand>
</feature>
<evidence type="ECO:0000313" key="7">
    <source>
        <dbReference type="Proteomes" id="UP001174136"/>
    </source>
</evidence>
<proteinExistence type="inferred from homology"/>
<gene>
    <name evidence="6" type="primary">KIF13A_1</name>
    <name evidence="6" type="ORF">N1851_029821</name>
</gene>
<evidence type="ECO:0000256" key="1">
    <source>
        <dbReference type="ARBA" id="ARBA00022741"/>
    </source>
</evidence>
<evidence type="ECO:0000256" key="2">
    <source>
        <dbReference type="ARBA" id="ARBA00022840"/>
    </source>
</evidence>
<dbReference type="AlphaFoldDB" id="A0AA47M6T8"/>
<feature type="compositionally biased region" description="Basic and acidic residues" evidence="4">
    <location>
        <begin position="176"/>
        <end position="188"/>
    </location>
</feature>
<evidence type="ECO:0000259" key="5">
    <source>
        <dbReference type="PROSITE" id="PS50067"/>
    </source>
</evidence>
<accession>A0AA47M6T8</accession>
<comment type="similarity">
    <text evidence="3">Belongs to the TRAFAC class myosin-kinesin ATPase superfamily. Kinesin family.</text>
</comment>
<evidence type="ECO:0000256" key="4">
    <source>
        <dbReference type="SAM" id="MobiDB-lite"/>
    </source>
</evidence>
<dbReference type="Gene3D" id="3.40.850.10">
    <property type="entry name" value="Kinesin motor domain"/>
    <property type="match status" value="1"/>
</dbReference>
<dbReference type="GO" id="GO:0008017">
    <property type="term" value="F:microtubule binding"/>
    <property type="evidence" value="ECO:0007669"/>
    <property type="project" value="InterPro"/>
</dbReference>
<dbReference type="GO" id="GO:0007018">
    <property type="term" value="P:microtubule-based movement"/>
    <property type="evidence" value="ECO:0007669"/>
    <property type="project" value="InterPro"/>
</dbReference>
<dbReference type="InterPro" id="IPR001752">
    <property type="entry name" value="Kinesin_motor_dom"/>
</dbReference>
<keyword evidence="2 3" id="KW-0067">ATP-binding</keyword>
<dbReference type="PRINTS" id="PR00380">
    <property type="entry name" value="KINESINHEAVY"/>
</dbReference>
<name>A0AA47M6T8_MERPO</name>
<dbReference type="PANTHER" id="PTHR47117">
    <property type="entry name" value="STAR-RELATED LIPID TRANSFER PROTEIN 9"/>
    <property type="match status" value="1"/>
</dbReference>
<keyword evidence="1 3" id="KW-0547">Nucleotide-binding</keyword>
<dbReference type="InterPro" id="IPR027417">
    <property type="entry name" value="P-loop_NTPase"/>
</dbReference>
<dbReference type="EMBL" id="JAOPHQ010005697">
    <property type="protein sequence ID" value="KAK0134552.1"/>
    <property type="molecule type" value="Genomic_DNA"/>
</dbReference>
<keyword evidence="7" id="KW-1185">Reference proteome</keyword>
<dbReference type="Pfam" id="PF00225">
    <property type="entry name" value="Kinesin"/>
    <property type="match status" value="1"/>
</dbReference>